<dbReference type="Proteomes" id="UP000009170">
    <property type="component" value="Unassembled WGS sequence"/>
</dbReference>
<keyword evidence="6 7" id="KW-0472">Membrane</keyword>
<evidence type="ECO:0000256" key="2">
    <source>
        <dbReference type="ARBA" id="ARBA00009596"/>
    </source>
</evidence>
<dbReference type="STRING" id="70448.A0A090M8Y6"/>
<dbReference type="Pfam" id="PF16166">
    <property type="entry name" value="TIC20"/>
    <property type="match status" value="1"/>
</dbReference>
<evidence type="ECO:0000256" key="1">
    <source>
        <dbReference type="ARBA" id="ARBA00004478"/>
    </source>
</evidence>
<feature type="transmembrane region" description="Helical" evidence="7">
    <location>
        <begin position="132"/>
        <end position="154"/>
    </location>
</feature>
<dbReference type="InParanoid" id="A0A090M8Y6"/>
<evidence type="ECO:0000256" key="4">
    <source>
        <dbReference type="ARBA" id="ARBA00022780"/>
    </source>
</evidence>
<evidence type="ECO:0000256" key="6">
    <source>
        <dbReference type="ARBA" id="ARBA00023136"/>
    </source>
</evidence>
<accession>A0A1Y5IEU3</accession>
<dbReference type="EMBL" id="CAID01000008">
    <property type="protein sequence ID" value="CEG01618.1"/>
    <property type="molecule type" value="Genomic_DNA"/>
</dbReference>
<name>A0A090M8Y6_OSTTA</name>
<organism evidence="8 10">
    <name type="scientific">Ostreococcus tauri</name>
    <name type="common">Marine green alga</name>
    <dbReference type="NCBI Taxonomy" id="70448"/>
    <lineage>
        <taxon>Eukaryota</taxon>
        <taxon>Viridiplantae</taxon>
        <taxon>Chlorophyta</taxon>
        <taxon>Mamiellophyceae</taxon>
        <taxon>Mamiellales</taxon>
        <taxon>Bathycoccaceae</taxon>
        <taxon>Ostreococcus</taxon>
    </lineage>
</organism>
<dbReference type="GO" id="GO:0009706">
    <property type="term" value="C:chloroplast inner membrane"/>
    <property type="evidence" value="ECO:0007669"/>
    <property type="project" value="UniProtKB-SubCell"/>
</dbReference>
<keyword evidence="7" id="KW-0934">Plastid</keyword>
<keyword evidence="7" id="KW-0150">Chloroplast</keyword>
<feature type="transmembrane region" description="Helical" evidence="7">
    <location>
        <begin position="204"/>
        <end position="225"/>
    </location>
</feature>
<comment type="subcellular location">
    <subcellularLocation>
        <location evidence="1">Plastid</location>
        <location evidence="1">Chloroplast inner membrane</location>
        <topology evidence="1">Multi-pass membrane protein</topology>
    </subcellularLocation>
    <subcellularLocation>
        <location evidence="7">Plastid</location>
        <location evidence="7">Chloroplast membrane</location>
        <topology evidence="7">Multi-pass membrane protein</topology>
    </subcellularLocation>
</comment>
<dbReference type="InterPro" id="IPR005691">
    <property type="entry name" value="Tic20"/>
</dbReference>
<evidence type="ECO:0000313" key="10">
    <source>
        <dbReference type="Proteomes" id="UP000009170"/>
    </source>
</evidence>
<dbReference type="PANTHER" id="PTHR33510:SF5">
    <property type="entry name" value="PROTEIN TIC 20-II, CHLOROPLASTIC"/>
    <property type="match status" value="1"/>
</dbReference>
<dbReference type="OrthoDB" id="414558at2759"/>
<accession>A0A090M8Y6</accession>
<evidence type="ECO:0000256" key="5">
    <source>
        <dbReference type="ARBA" id="ARBA00022989"/>
    </source>
</evidence>
<comment type="caution">
    <text evidence="7">Lacks conserved residue(s) required for the propagation of feature annotation.</text>
</comment>
<evidence type="ECO:0000313" key="8">
    <source>
        <dbReference type="EMBL" id="CEG01618.1"/>
    </source>
</evidence>
<keyword evidence="5 7" id="KW-1133">Transmembrane helix</keyword>
<proteinExistence type="inferred from homology"/>
<dbReference type="PANTHER" id="PTHR33510">
    <property type="entry name" value="PROTEIN TIC 20-II, CHLOROPLASTIC"/>
    <property type="match status" value="1"/>
</dbReference>
<sequence length="245" mass="26801">MFALSSAPVRVVVQKRAARRRTVDDLSTRARPTQAFVRARCIVRAQSKETSSTATISFARAERSKCERRAMIKTLAQSGGYGRGGFNIVPVPDRVVALVPYILPLLSALRYSRFFFNQFPAAIVLLKPLMPILRMVSTLPMGNLILFFSVYLGVAKNQNLSRFCRFNGMQAILLDIALIFPSLVETLFGPGILGIGLPPVLTMLMHNAIFVVTLGAFALAAVGCMTGKYVRLPVLADAAEAQMGY</sequence>
<evidence type="ECO:0000256" key="3">
    <source>
        <dbReference type="ARBA" id="ARBA00022692"/>
    </source>
</evidence>
<keyword evidence="4" id="KW-1001">Plastid inner membrane</keyword>
<reference evidence="8" key="2">
    <citation type="journal article" date="2014" name="BMC Genomics">
        <title>An improved genome of the model marine alga Ostreococcus tauri unfolds by assessing Illumina de novo assemblies.</title>
        <authorList>
            <person name="Blanc-Mathieu R."/>
            <person name="Verhelst B."/>
            <person name="Derelle E."/>
            <person name="Rombauts S."/>
            <person name="Bouget F.Y."/>
            <person name="Carre I."/>
            <person name="Chateau A."/>
            <person name="Eyre-Walker A."/>
            <person name="Grimsley N."/>
            <person name="Moreau H."/>
            <person name="Piegu B."/>
            <person name="Rivals E."/>
            <person name="Schackwitz W."/>
            <person name="Van de Peer Y."/>
            <person name="Piganeau G."/>
        </authorList>
    </citation>
    <scope>NUCLEOTIDE SEQUENCE</scope>
    <source>
        <strain evidence="8">RCC4221</strain>
    </source>
</reference>
<keyword evidence="10" id="KW-1185">Reference proteome</keyword>
<reference evidence="8 10" key="1">
    <citation type="journal article" date="2006" name="Proc. Natl. Acad. Sci. U.S.A.">
        <title>Genome analysis of the smallest free-living eukaryote Ostreococcus tauri unveils many unique features.</title>
        <authorList>
            <person name="Derelle E."/>
            <person name="Ferraz C."/>
            <person name="Rombauts S."/>
            <person name="Rouze P."/>
            <person name="Worden A.Z."/>
            <person name="Robbens S."/>
            <person name="Partensky F."/>
            <person name="Degroeve S."/>
            <person name="Echeynie S."/>
            <person name="Cooke R."/>
            <person name="Saeys Y."/>
            <person name="Wuyts J."/>
            <person name="Jabbari K."/>
            <person name="Bowler C."/>
            <person name="Panaud O."/>
            <person name="Piegu B."/>
            <person name="Ball S.G."/>
            <person name="Ral J.-P."/>
            <person name="Bouget F.-Y."/>
            <person name="Piganeau G."/>
            <person name="De Baets B."/>
            <person name="Picard A."/>
            <person name="Delseny M."/>
            <person name="Demaille J."/>
            <person name="Van de Peer Y."/>
            <person name="Moreau H."/>
        </authorList>
    </citation>
    <scope>NUCLEOTIDE SEQUENCE [LARGE SCALE GENOMIC DNA]</scope>
    <source>
        <strain evidence="8 10">OTTH0595</strain>
    </source>
</reference>
<accession>A0A454XMM8</accession>
<comment type="similarity">
    <text evidence="2 7">Belongs to the Tic20 family.</text>
</comment>
<comment type="function">
    <text evidence="7">Involved in protein precursor import into chloroplasts.</text>
</comment>
<gene>
    <name evidence="9" type="ORF">BE221DRAFT_73020</name>
    <name evidence="8" type="ORF">OT_ostta08g04000</name>
</gene>
<evidence type="ECO:0000313" key="9">
    <source>
        <dbReference type="EMBL" id="OUS47137.1"/>
    </source>
</evidence>
<protein>
    <recommendedName>
        <fullName evidence="7">Protein TIC 20</fullName>
    </recommendedName>
</protein>
<keyword evidence="3 7" id="KW-0812">Transmembrane</keyword>
<dbReference type="Proteomes" id="UP000195557">
    <property type="component" value="Unassembled WGS sequence"/>
</dbReference>
<dbReference type="AlphaFoldDB" id="A0A090M8Y6"/>
<evidence type="ECO:0000256" key="7">
    <source>
        <dbReference type="RuleBase" id="RU367003"/>
    </source>
</evidence>
<dbReference type="EMBL" id="KZ155780">
    <property type="protein sequence ID" value="OUS47137.1"/>
    <property type="molecule type" value="Genomic_DNA"/>
</dbReference>
<reference evidence="9" key="3">
    <citation type="submission" date="2017-04" db="EMBL/GenBank/DDBJ databases">
        <title>Population genomics of picophytoplankton unveils novel chromosome hypervariability.</title>
        <authorList>
            <consortium name="DOE Joint Genome Institute"/>
            <person name="Blanc-Mathieu R."/>
            <person name="Krasovec M."/>
            <person name="Hebrard M."/>
            <person name="Yau S."/>
            <person name="Desgranges E."/>
            <person name="Martin J."/>
            <person name="Schackwitz W."/>
            <person name="Kuo A."/>
            <person name="Salin G."/>
            <person name="Donnadieu C."/>
            <person name="Desdevises Y."/>
            <person name="Sanchez-Ferandin S."/>
            <person name="Moreau H."/>
            <person name="Rivals E."/>
            <person name="Grigoriev I.V."/>
            <person name="Grimsley N."/>
            <person name="Eyre-Walker A."/>
            <person name="Piganeau G."/>
        </authorList>
    </citation>
    <scope>NUCLEOTIDE SEQUENCE [LARGE SCALE GENOMIC DNA]</scope>
    <source>
        <strain evidence="9">RCC 1115</strain>
    </source>
</reference>